<dbReference type="SUPFAM" id="SSF48498">
    <property type="entry name" value="Tetracyclin repressor-like, C-terminal domain"/>
    <property type="match status" value="1"/>
</dbReference>
<evidence type="ECO:0000313" key="7">
    <source>
        <dbReference type="Proteomes" id="UP000293865"/>
    </source>
</evidence>
<keyword evidence="2 4" id="KW-0238">DNA-binding</keyword>
<dbReference type="PROSITE" id="PS50977">
    <property type="entry name" value="HTH_TETR_2"/>
    <property type="match status" value="1"/>
</dbReference>
<evidence type="ECO:0000313" key="6">
    <source>
        <dbReference type="EMBL" id="RXZ66787.1"/>
    </source>
</evidence>
<sequence length="162" mass="17980">MSVTETAKPARRSYAKSAAIRERILEACVKAFGRSGFYGATMKDIAARAEMSHTGLLHHFPTKESLLQAVLDYRDERSTAVWQAALDRLGATPENTVRSMLAPVMANELEPGLAALHASLSAEATTPDHPAHDYFRNRYQVFRGYFEERFEEMAASGELVTT</sequence>
<name>A0A4Q2KQE0_9MICO</name>
<dbReference type="Pfam" id="PF00440">
    <property type="entry name" value="TetR_N"/>
    <property type="match status" value="1"/>
</dbReference>
<proteinExistence type="predicted"/>
<dbReference type="SUPFAM" id="SSF46689">
    <property type="entry name" value="Homeodomain-like"/>
    <property type="match status" value="1"/>
</dbReference>
<dbReference type="EMBL" id="SDPN01000110">
    <property type="protein sequence ID" value="RXZ66787.1"/>
    <property type="molecule type" value="Genomic_DNA"/>
</dbReference>
<reference evidence="6 7" key="1">
    <citation type="submission" date="2019-01" db="EMBL/GenBank/DDBJ databases">
        <title>Agromyces.</title>
        <authorList>
            <person name="Li J."/>
        </authorList>
    </citation>
    <scope>NUCLEOTIDE SEQUENCE [LARGE SCALE GENOMIC DNA]</scope>
    <source>
        <strain evidence="6 7">DSM 15934</strain>
    </source>
</reference>
<dbReference type="PRINTS" id="PR00455">
    <property type="entry name" value="HTHTETR"/>
</dbReference>
<dbReference type="InterPro" id="IPR009057">
    <property type="entry name" value="Homeodomain-like_sf"/>
</dbReference>
<feature type="DNA-binding region" description="H-T-H motif" evidence="4">
    <location>
        <begin position="41"/>
        <end position="60"/>
    </location>
</feature>
<evidence type="ECO:0000256" key="3">
    <source>
        <dbReference type="ARBA" id="ARBA00023163"/>
    </source>
</evidence>
<gene>
    <name evidence="6" type="ORF">ESP51_20430</name>
</gene>
<evidence type="ECO:0000256" key="4">
    <source>
        <dbReference type="PROSITE-ProRule" id="PRU00335"/>
    </source>
</evidence>
<feature type="non-terminal residue" evidence="6">
    <location>
        <position position="162"/>
    </location>
</feature>
<dbReference type="PANTHER" id="PTHR47506">
    <property type="entry name" value="TRANSCRIPTIONAL REGULATORY PROTEIN"/>
    <property type="match status" value="1"/>
</dbReference>
<dbReference type="Gene3D" id="1.10.357.10">
    <property type="entry name" value="Tetracycline Repressor, domain 2"/>
    <property type="match status" value="1"/>
</dbReference>
<dbReference type="PANTHER" id="PTHR47506:SF1">
    <property type="entry name" value="HTH-TYPE TRANSCRIPTIONAL REGULATOR YJDC"/>
    <property type="match status" value="1"/>
</dbReference>
<accession>A0A4Q2KQE0</accession>
<evidence type="ECO:0000259" key="5">
    <source>
        <dbReference type="PROSITE" id="PS50977"/>
    </source>
</evidence>
<comment type="caution">
    <text evidence="6">The sequence shown here is derived from an EMBL/GenBank/DDBJ whole genome shotgun (WGS) entry which is preliminary data.</text>
</comment>
<dbReference type="GO" id="GO:0003677">
    <property type="term" value="F:DNA binding"/>
    <property type="evidence" value="ECO:0007669"/>
    <property type="project" value="UniProtKB-UniRule"/>
</dbReference>
<evidence type="ECO:0000256" key="2">
    <source>
        <dbReference type="ARBA" id="ARBA00023125"/>
    </source>
</evidence>
<keyword evidence="1" id="KW-0805">Transcription regulation</keyword>
<evidence type="ECO:0000256" key="1">
    <source>
        <dbReference type="ARBA" id="ARBA00023015"/>
    </source>
</evidence>
<organism evidence="6 7">
    <name type="scientific">Agromyces albus</name>
    <dbReference type="NCBI Taxonomy" id="205332"/>
    <lineage>
        <taxon>Bacteria</taxon>
        <taxon>Bacillati</taxon>
        <taxon>Actinomycetota</taxon>
        <taxon>Actinomycetes</taxon>
        <taxon>Micrococcales</taxon>
        <taxon>Microbacteriaceae</taxon>
        <taxon>Agromyces</taxon>
    </lineage>
</organism>
<keyword evidence="7" id="KW-1185">Reference proteome</keyword>
<dbReference type="Proteomes" id="UP000293865">
    <property type="component" value="Unassembled WGS sequence"/>
</dbReference>
<dbReference type="InterPro" id="IPR001647">
    <property type="entry name" value="HTH_TetR"/>
</dbReference>
<dbReference type="RefSeq" id="WP_164990630.1">
    <property type="nucleotide sequence ID" value="NZ_SDPN01000110.1"/>
</dbReference>
<protein>
    <submittedName>
        <fullName evidence="6">TetR/AcrR family transcriptional regulator</fullName>
    </submittedName>
</protein>
<keyword evidence="3" id="KW-0804">Transcription</keyword>
<dbReference type="InterPro" id="IPR036271">
    <property type="entry name" value="Tet_transcr_reg_TetR-rel_C_sf"/>
</dbReference>
<feature type="domain" description="HTH tetR-type" evidence="5">
    <location>
        <begin position="18"/>
        <end position="78"/>
    </location>
</feature>
<dbReference type="AlphaFoldDB" id="A0A4Q2KQE0"/>